<evidence type="ECO:0000259" key="14">
    <source>
        <dbReference type="Pfam" id="PF17039"/>
    </source>
</evidence>
<evidence type="ECO:0000256" key="10">
    <source>
        <dbReference type="ARBA" id="ARBA00023136"/>
    </source>
</evidence>
<keyword evidence="6 12" id="KW-0812">Transmembrane</keyword>
<evidence type="ECO:0000256" key="6">
    <source>
        <dbReference type="ARBA" id="ARBA00022692"/>
    </source>
</evidence>
<dbReference type="Proteomes" id="UP001153292">
    <property type="component" value="Chromosome 2"/>
</dbReference>
<dbReference type="EC" id="2.4.1.-" evidence="12"/>
<feature type="domain" description="Fucosyltransferase C-terminal" evidence="13">
    <location>
        <begin position="168"/>
        <end position="349"/>
    </location>
</feature>
<keyword evidence="8" id="KW-1133">Transmembrane helix</keyword>
<sequence length="372" mass="43865">MDKVNYSLITFQNKTKYILLWTRASASPFVYLEKGNSVFVKKNCEWKNCFVTNNPGYLGDVTEFEVIAFNGPQISQMIAHKNIPLRRSLSQKYVYANIESAANYPICTEVWNEFFNWTWTYKLDSDALWGYFAIRNFTNHIIGPSKNINWLSQDAMVDIDEGFKTRLKTKNRAAAWFVSSCVSSSMREEYVEKLQKHLKRYNLMIHIYGKCGEYDCPVEQMPKCLKMLQRNYYFYLAFENALSEDYVTEKIIYALQHDTVPIVLGGANYSRFLPDGSYMNAAELKPAKLAMKIYQIIRSPTLYHKFFRWKNYYSYHFRHESPQTDDYCNFCAMLNDEHLMKSTTIYDNFNYWWTGANMKNICHSTLDSGVYY</sequence>
<dbReference type="InterPro" id="IPR001503">
    <property type="entry name" value="Glyco_trans_10"/>
</dbReference>
<keyword evidence="5 12" id="KW-0808">Transferase</keyword>
<accession>A0ABN8B560</accession>
<evidence type="ECO:0000256" key="5">
    <source>
        <dbReference type="ARBA" id="ARBA00022679"/>
    </source>
</evidence>
<keyword evidence="10" id="KW-0472">Membrane</keyword>
<dbReference type="PANTHER" id="PTHR48438:SF1">
    <property type="entry name" value="ALPHA-(1,3)-FUCOSYLTRANSFERASE C-RELATED"/>
    <property type="match status" value="1"/>
</dbReference>
<dbReference type="InterPro" id="IPR055270">
    <property type="entry name" value="Glyco_tran_10_C"/>
</dbReference>
<evidence type="ECO:0000256" key="7">
    <source>
        <dbReference type="ARBA" id="ARBA00022968"/>
    </source>
</evidence>
<keyword evidence="9 12" id="KW-0333">Golgi apparatus</keyword>
<evidence type="ECO:0000256" key="8">
    <source>
        <dbReference type="ARBA" id="ARBA00022989"/>
    </source>
</evidence>
<reference evidence="15" key="1">
    <citation type="submission" date="2021-12" db="EMBL/GenBank/DDBJ databases">
        <authorList>
            <person name="King R."/>
        </authorList>
    </citation>
    <scope>NUCLEOTIDE SEQUENCE</scope>
</reference>
<protein>
    <recommendedName>
        <fullName evidence="12">Fucosyltransferase</fullName>
        <ecNumber evidence="12">2.4.1.-</ecNumber>
    </recommendedName>
</protein>
<evidence type="ECO:0000256" key="9">
    <source>
        <dbReference type="ARBA" id="ARBA00023034"/>
    </source>
</evidence>
<evidence type="ECO:0000313" key="15">
    <source>
        <dbReference type="EMBL" id="CAH0401993.1"/>
    </source>
</evidence>
<organism evidence="15 16">
    <name type="scientific">Chilo suppressalis</name>
    <name type="common">Asiatic rice borer moth</name>
    <dbReference type="NCBI Taxonomy" id="168631"/>
    <lineage>
        <taxon>Eukaryota</taxon>
        <taxon>Metazoa</taxon>
        <taxon>Ecdysozoa</taxon>
        <taxon>Arthropoda</taxon>
        <taxon>Hexapoda</taxon>
        <taxon>Insecta</taxon>
        <taxon>Pterygota</taxon>
        <taxon>Neoptera</taxon>
        <taxon>Endopterygota</taxon>
        <taxon>Lepidoptera</taxon>
        <taxon>Glossata</taxon>
        <taxon>Ditrysia</taxon>
        <taxon>Pyraloidea</taxon>
        <taxon>Crambidae</taxon>
        <taxon>Crambinae</taxon>
        <taxon>Chilo</taxon>
    </lineage>
</organism>
<keyword evidence="11" id="KW-0325">Glycoprotein</keyword>
<gene>
    <name evidence="15" type="ORF">CHILSU_LOCUS5232</name>
</gene>
<evidence type="ECO:0000256" key="2">
    <source>
        <dbReference type="ARBA" id="ARBA00004922"/>
    </source>
</evidence>
<feature type="domain" description="Fucosyltransferase N-terminal" evidence="14">
    <location>
        <begin position="14"/>
        <end position="131"/>
    </location>
</feature>
<evidence type="ECO:0000256" key="11">
    <source>
        <dbReference type="ARBA" id="ARBA00023180"/>
    </source>
</evidence>
<dbReference type="SUPFAM" id="SSF53756">
    <property type="entry name" value="UDP-Glycosyltransferase/glycogen phosphorylase"/>
    <property type="match status" value="1"/>
</dbReference>
<keyword evidence="16" id="KW-1185">Reference proteome</keyword>
<comment type="subcellular location">
    <subcellularLocation>
        <location evidence="1 12">Golgi apparatus</location>
        <location evidence="1 12">Golgi stack membrane</location>
        <topology evidence="1 12">Single-pass type II membrane protein</topology>
    </subcellularLocation>
</comment>
<dbReference type="EMBL" id="OU963895">
    <property type="protein sequence ID" value="CAH0401993.1"/>
    <property type="molecule type" value="Genomic_DNA"/>
</dbReference>
<dbReference type="InterPro" id="IPR038577">
    <property type="entry name" value="GT10-like_C_sf"/>
</dbReference>
<dbReference type="Pfam" id="PF17039">
    <property type="entry name" value="Glyco_tran_10_N"/>
    <property type="match status" value="1"/>
</dbReference>
<evidence type="ECO:0000256" key="1">
    <source>
        <dbReference type="ARBA" id="ARBA00004447"/>
    </source>
</evidence>
<keyword evidence="7" id="KW-0735">Signal-anchor</keyword>
<keyword evidence="4 12" id="KW-0328">Glycosyltransferase</keyword>
<evidence type="ECO:0000256" key="3">
    <source>
        <dbReference type="ARBA" id="ARBA00008919"/>
    </source>
</evidence>
<evidence type="ECO:0000256" key="4">
    <source>
        <dbReference type="ARBA" id="ARBA00022676"/>
    </source>
</evidence>
<dbReference type="InterPro" id="IPR031481">
    <property type="entry name" value="Glyco_tran_10_N"/>
</dbReference>
<dbReference type="Gene3D" id="3.40.50.11660">
    <property type="entry name" value="Glycosyl transferase family 10, C-terminal domain"/>
    <property type="match status" value="1"/>
</dbReference>
<name>A0ABN8B560_CHISP</name>
<dbReference type="Pfam" id="PF00852">
    <property type="entry name" value="Glyco_transf_10"/>
    <property type="match status" value="1"/>
</dbReference>
<proteinExistence type="inferred from homology"/>
<evidence type="ECO:0000313" key="16">
    <source>
        <dbReference type="Proteomes" id="UP001153292"/>
    </source>
</evidence>
<comment type="similarity">
    <text evidence="3 12">Belongs to the glycosyltransferase 10 family.</text>
</comment>
<dbReference type="PANTHER" id="PTHR48438">
    <property type="entry name" value="ALPHA-(1,3)-FUCOSYLTRANSFERASE C-RELATED"/>
    <property type="match status" value="1"/>
</dbReference>
<comment type="pathway">
    <text evidence="2">Protein modification; protein glycosylation.</text>
</comment>
<evidence type="ECO:0000259" key="13">
    <source>
        <dbReference type="Pfam" id="PF00852"/>
    </source>
</evidence>
<evidence type="ECO:0000256" key="12">
    <source>
        <dbReference type="RuleBase" id="RU003832"/>
    </source>
</evidence>